<comment type="caution">
    <text evidence="1">The sequence shown here is derived from an EMBL/GenBank/DDBJ whole genome shotgun (WGS) entry which is preliminary data.</text>
</comment>
<name>A0AAV9ZE72_9AGAR</name>
<keyword evidence="2" id="KW-1185">Reference proteome</keyword>
<accession>A0AAV9ZE72</accession>
<reference evidence="1 2" key="1">
    <citation type="journal article" date="2024" name="J Genomics">
        <title>Draft genome sequencing and assembly of Favolaschia claudopus CIRM-BRFM 2984 isolated from oak limbs.</title>
        <authorList>
            <person name="Navarro D."/>
            <person name="Drula E."/>
            <person name="Chaduli D."/>
            <person name="Cazenave R."/>
            <person name="Ahrendt S."/>
            <person name="Wang J."/>
            <person name="Lipzen A."/>
            <person name="Daum C."/>
            <person name="Barry K."/>
            <person name="Grigoriev I.V."/>
            <person name="Favel A."/>
            <person name="Rosso M.N."/>
            <person name="Martin F."/>
        </authorList>
    </citation>
    <scope>NUCLEOTIDE SEQUENCE [LARGE SCALE GENOMIC DNA]</scope>
    <source>
        <strain evidence="1 2">CIRM-BRFM 2984</strain>
    </source>
</reference>
<dbReference type="AlphaFoldDB" id="A0AAV9ZE72"/>
<dbReference type="Proteomes" id="UP001362999">
    <property type="component" value="Unassembled WGS sequence"/>
</dbReference>
<protein>
    <recommendedName>
        <fullName evidence="3">F-box domain-containing protein</fullName>
    </recommendedName>
</protein>
<sequence>MTSLPVELIEAIVEAVSDQRTLRSCALVSKAFLSPSHRLIFRSLLLQHSRQNIRDFRTIARVHAFCIDSPHIFSYYRHLHIGFLRLEVDADGPRLQRVLASLKGVVHLQISGFDSAPNSTFEMSPILVQGILDLLHLTSLNKVSLYKIQSVQVDLLHAAMPHVRTLALAEIRTFTIPNMESGVRNNPETCYLEELILGLSTQPQSALLFLLRPDSAPYLQKIRTVRLHWHWEDNAMTYRLVETLSSTLQHLRITSIDYAHPSFPLHLPPLPSLLSLTLRLSERLISSVDLLATINTFWPTMPRVEHITCIFDTYADLDEGFAPESSIFAFVSAIEQNQALMSNLKRAECSLNFKLNQSRGVREGLMGRLEAFARERYPSLLSRGGGVMEFSVSTVGAGV</sequence>
<evidence type="ECO:0000313" key="2">
    <source>
        <dbReference type="Proteomes" id="UP001362999"/>
    </source>
</evidence>
<evidence type="ECO:0000313" key="1">
    <source>
        <dbReference type="EMBL" id="KAK6980743.1"/>
    </source>
</evidence>
<proteinExistence type="predicted"/>
<evidence type="ECO:0008006" key="3">
    <source>
        <dbReference type="Google" id="ProtNLM"/>
    </source>
</evidence>
<organism evidence="1 2">
    <name type="scientific">Favolaschia claudopus</name>
    <dbReference type="NCBI Taxonomy" id="2862362"/>
    <lineage>
        <taxon>Eukaryota</taxon>
        <taxon>Fungi</taxon>
        <taxon>Dikarya</taxon>
        <taxon>Basidiomycota</taxon>
        <taxon>Agaricomycotina</taxon>
        <taxon>Agaricomycetes</taxon>
        <taxon>Agaricomycetidae</taxon>
        <taxon>Agaricales</taxon>
        <taxon>Marasmiineae</taxon>
        <taxon>Mycenaceae</taxon>
        <taxon>Favolaschia</taxon>
    </lineage>
</organism>
<dbReference type="EMBL" id="JAWWNJ010000157">
    <property type="protein sequence ID" value="KAK6980743.1"/>
    <property type="molecule type" value="Genomic_DNA"/>
</dbReference>
<gene>
    <name evidence="1" type="ORF">R3P38DRAFT_3466059</name>
</gene>